<comment type="caution">
    <text evidence="1">The sequence shown here is derived from an EMBL/GenBank/DDBJ whole genome shotgun (WGS) entry which is preliminary data.</text>
</comment>
<evidence type="ECO:0000313" key="2">
    <source>
        <dbReference type="Proteomes" id="UP001320706"/>
    </source>
</evidence>
<accession>A0ACC3SJX9</accession>
<reference evidence="1" key="1">
    <citation type="submission" date="2024-02" db="EMBL/GenBank/DDBJ databases">
        <title>Metagenome Assembled Genome of Zalaria obscura JY119.</title>
        <authorList>
            <person name="Vighnesh L."/>
            <person name="Jagadeeshwari U."/>
            <person name="Venkata Ramana C."/>
            <person name="Sasikala C."/>
        </authorList>
    </citation>
    <scope>NUCLEOTIDE SEQUENCE</scope>
    <source>
        <strain evidence="1">JY119</strain>
    </source>
</reference>
<dbReference type="EMBL" id="JAMKPW020000006">
    <property type="protein sequence ID" value="KAK8217251.1"/>
    <property type="molecule type" value="Genomic_DNA"/>
</dbReference>
<sequence>MDRAVQPRALVVDSHHEYVAEDCPMEGASTLDDHEMQSEGTFTYPDPEEANKTLRSPYPVLSDEQPTLYSGPRMKGRWSPLREGMKSSKEALDPKTGSKRSADFMSFGEKMSQDASFGRILMSQYITQIKEPRLAADVHGCGEDSKGRETTPDSPVSQATPSQRRATEHDCRNQELRPKPRPSGASGHFLQYHTLPDNQGRERCRR</sequence>
<protein>
    <submittedName>
        <fullName evidence="1">Uncharacterized protein</fullName>
    </submittedName>
</protein>
<keyword evidence="2" id="KW-1185">Reference proteome</keyword>
<name>A0ACC3SJX9_9PEZI</name>
<organism evidence="1 2">
    <name type="scientific">Zalaria obscura</name>
    <dbReference type="NCBI Taxonomy" id="2024903"/>
    <lineage>
        <taxon>Eukaryota</taxon>
        <taxon>Fungi</taxon>
        <taxon>Dikarya</taxon>
        <taxon>Ascomycota</taxon>
        <taxon>Pezizomycotina</taxon>
        <taxon>Dothideomycetes</taxon>
        <taxon>Dothideomycetidae</taxon>
        <taxon>Dothideales</taxon>
        <taxon>Zalariaceae</taxon>
        <taxon>Zalaria</taxon>
    </lineage>
</organism>
<gene>
    <name evidence="1" type="ORF">M8818_001504</name>
</gene>
<evidence type="ECO:0000313" key="1">
    <source>
        <dbReference type="EMBL" id="KAK8217251.1"/>
    </source>
</evidence>
<proteinExistence type="predicted"/>
<dbReference type="Proteomes" id="UP001320706">
    <property type="component" value="Unassembled WGS sequence"/>
</dbReference>